<dbReference type="PANTHER" id="PTHR11559">
    <property type="entry name" value="CARBOXYLESTERASE"/>
    <property type="match status" value="1"/>
</dbReference>
<gene>
    <name evidence="6" type="ORF">BU24DRAFT_391698</name>
</gene>
<protein>
    <recommendedName>
        <fullName evidence="3">Carboxylic ester hydrolase</fullName>
        <ecNumber evidence="3">3.1.1.-</ecNumber>
    </recommendedName>
</protein>
<dbReference type="InterPro" id="IPR050309">
    <property type="entry name" value="Type-B_Carboxylest/Lipase"/>
</dbReference>
<dbReference type="InterPro" id="IPR029058">
    <property type="entry name" value="AB_hydrolase_fold"/>
</dbReference>
<keyword evidence="2 3" id="KW-0378">Hydrolase</keyword>
<dbReference type="SUPFAM" id="SSF53474">
    <property type="entry name" value="alpha/beta-Hydrolases"/>
    <property type="match status" value="1"/>
</dbReference>
<feature type="compositionally biased region" description="Polar residues" evidence="4">
    <location>
        <begin position="74"/>
        <end position="83"/>
    </location>
</feature>
<dbReference type="InterPro" id="IPR002018">
    <property type="entry name" value="CarbesteraseB"/>
</dbReference>
<evidence type="ECO:0000256" key="4">
    <source>
        <dbReference type="SAM" id="MobiDB-lite"/>
    </source>
</evidence>
<dbReference type="AlphaFoldDB" id="A0A6A5XVX8"/>
<organism evidence="6 7">
    <name type="scientific">Aaosphaeria arxii CBS 175.79</name>
    <dbReference type="NCBI Taxonomy" id="1450172"/>
    <lineage>
        <taxon>Eukaryota</taxon>
        <taxon>Fungi</taxon>
        <taxon>Dikarya</taxon>
        <taxon>Ascomycota</taxon>
        <taxon>Pezizomycotina</taxon>
        <taxon>Dothideomycetes</taxon>
        <taxon>Pleosporomycetidae</taxon>
        <taxon>Pleosporales</taxon>
        <taxon>Pleosporales incertae sedis</taxon>
        <taxon>Aaosphaeria</taxon>
    </lineage>
</organism>
<dbReference type="FunFam" id="3.40.50.1820:FF:000266">
    <property type="entry name" value="Carboxylic ester hydrolase"/>
    <property type="match status" value="1"/>
</dbReference>
<evidence type="ECO:0000256" key="3">
    <source>
        <dbReference type="RuleBase" id="RU361235"/>
    </source>
</evidence>
<dbReference type="InterPro" id="IPR019826">
    <property type="entry name" value="Carboxylesterase_B_AS"/>
</dbReference>
<dbReference type="GO" id="GO:0016787">
    <property type="term" value="F:hydrolase activity"/>
    <property type="evidence" value="ECO:0007669"/>
    <property type="project" value="UniProtKB-KW"/>
</dbReference>
<name>A0A6A5XVX8_9PLEO</name>
<dbReference type="OrthoDB" id="408631at2759"/>
<evidence type="ECO:0000259" key="5">
    <source>
        <dbReference type="Pfam" id="PF00135"/>
    </source>
</evidence>
<keyword evidence="3" id="KW-0732">Signal</keyword>
<feature type="domain" description="Carboxylesterase type B" evidence="5">
    <location>
        <begin position="42"/>
        <end position="540"/>
    </location>
</feature>
<reference evidence="6" key="1">
    <citation type="journal article" date="2020" name="Stud. Mycol.">
        <title>101 Dothideomycetes genomes: a test case for predicting lifestyles and emergence of pathogens.</title>
        <authorList>
            <person name="Haridas S."/>
            <person name="Albert R."/>
            <person name="Binder M."/>
            <person name="Bloem J."/>
            <person name="Labutti K."/>
            <person name="Salamov A."/>
            <person name="Andreopoulos B."/>
            <person name="Baker S."/>
            <person name="Barry K."/>
            <person name="Bills G."/>
            <person name="Bluhm B."/>
            <person name="Cannon C."/>
            <person name="Castanera R."/>
            <person name="Culley D."/>
            <person name="Daum C."/>
            <person name="Ezra D."/>
            <person name="Gonzalez J."/>
            <person name="Henrissat B."/>
            <person name="Kuo A."/>
            <person name="Liang C."/>
            <person name="Lipzen A."/>
            <person name="Lutzoni F."/>
            <person name="Magnuson J."/>
            <person name="Mondo S."/>
            <person name="Nolan M."/>
            <person name="Ohm R."/>
            <person name="Pangilinan J."/>
            <person name="Park H.-J."/>
            <person name="Ramirez L."/>
            <person name="Alfaro M."/>
            <person name="Sun H."/>
            <person name="Tritt A."/>
            <person name="Yoshinaga Y."/>
            <person name="Zwiers L.-H."/>
            <person name="Turgeon B."/>
            <person name="Goodwin S."/>
            <person name="Spatafora J."/>
            <person name="Crous P."/>
            <person name="Grigoriev I."/>
        </authorList>
    </citation>
    <scope>NUCLEOTIDE SEQUENCE</scope>
    <source>
        <strain evidence="6">CBS 175.79</strain>
    </source>
</reference>
<dbReference type="PROSITE" id="PS00122">
    <property type="entry name" value="CARBOXYLESTERASE_B_1"/>
    <property type="match status" value="1"/>
</dbReference>
<evidence type="ECO:0000313" key="7">
    <source>
        <dbReference type="Proteomes" id="UP000799778"/>
    </source>
</evidence>
<feature type="signal peptide" evidence="3">
    <location>
        <begin position="1"/>
        <end position="19"/>
    </location>
</feature>
<dbReference type="Proteomes" id="UP000799778">
    <property type="component" value="Unassembled WGS sequence"/>
</dbReference>
<dbReference type="RefSeq" id="XP_033384743.1">
    <property type="nucleotide sequence ID" value="XM_033525120.1"/>
</dbReference>
<keyword evidence="7" id="KW-1185">Reference proteome</keyword>
<evidence type="ECO:0000313" key="6">
    <source>
        <dbReference type="EMBL" id="KAF2016404.1"/>
    </source>
</evidence>
<comment type="similarity">
    <text evidence="1 3">Belongs to the type-B carboxylesterase/lipase family.</text>
</comment>
<accession>A0A6A5XVX8</accession>
<dbReference type="PROSITE" id="PS00941">
    <property type="entry name" value="CARBOXYLESTERASE_B_2"/>
    <property type="match status" value="1"/>
</dbReference>
<feature type="region of interest" description="Disordered" evidence="4">
    <location>
        <begin position="69"/>
        <end position="95"/>
    </location>
</feature>
<dbReference type="InterPro" id="IPR019819">
    <property type="entry name" value="Carboxylesterase_B_CS"/>
</dbReference>
<dbReference type="EC" id="3.1.1.-" evidence="3"/>
<proteinExistence type="inferred from homology"/>
<evidence type="ECO:0000256" key="2">
    <source>
        <dbReference type="ARBA" id="ARBA00022801"/>
    </source>
</evidence>
<dbReference type="EMBL" id="ML978069">
    <property type="protein sequence ID" value="KAF2016404.1"/>
    <property type="molecule type" value="Genomic_DNA"/>
</dbReference>
<feature type="chain" id="PRO_5025710622" description="Carboxylic ester hydrolase" evidence="3">
    <location>
        <begin position="20"/>
        <end position="594"/>
    </location>
</feature>
<sequence>MDLLLGAVALQSFLTGVNAGPLPRKYAREAPVVDLGYSVYEGVYDADSNINSFKGIRYAAPPLGNKRWAAPSAPETNRTTTIPATEYPPVCPQTGASSETPPEYGFASKLGNEDCLFLNVFAPADAHDLPVFFWIHGGGYALFSSTGLDASEFITTNNNGFVAVVIQYRLGAFGFLAGEDVKQDGVLNAGLLDMNYALKWVQNYIGQFGGDPSRVTIAGESAGGAAVLYQAMAYGGKQEEDLFENIISASPWLPHQYDYNDDVTEKIYDDFAGAAGCSAADDTLRCLREAKSEVLQNASGKVSEAGPFGTFAFVPVTDSTFVQHRPTEQLISKNLRGRRILTGSNANDGIPLSPPTSSTLQAFRDYVDITFPLFSDADKGALEKQYSYEGDDQDTNAENPLFDTSGTSFPTAVNQSSFATGQQQRLFNLFSEYAFHCPSYWIASSFPQAWKYQLSALPAFHGFDLNALWSKDQKIPGQDFIHAFQKIWGNFIINNNPVISVADAKQSKDNATVPAGTDGNIEWPQYSESSPTLLSLNTTGGVPTYLTPAANLKYYVYSDPGVTNAFKVADAAQWEGGRGNRCDWWKVNAAKVPY</sequence>
<dbReference type="GeneID" id="54282517"/>
<evidence type="ECO:0000256" key="1">
    <source>
        <dbReference type="ARBA" id="ARBA00005964"/>
    </source>
</evidence>
<dbReference type="Gene3D" id="3.40.50.1820">
    <property type="entry name" value="alpha/beta hydrolase"/>
    <property type="match status" value="1"/>
</dbReference>
<dbReference type="Pfam" id="PF00135">
    <property type="entry name" value="COesterase"/>
    <property type="match status" value="1"/>
</dbReference>